<evidence type="ECO:0000256" key="4">
    <source>
        <dbReference type="ARBA" id="ARBA00023163"/>
    </source>
</evidence>
<dbReference type="PANTHER" id="PTHR46796">
    <property type="entry name" value="HTH-TYPE TRANSCRIPTIONAL ACTIVATOR RHAS-RELATED"/>
    <property type="match status" value="1"/>
</dbReference>
<proteinExistence type="predicted"/>
<gene>
    <name evidence="6" type="ORF">GFD25_09035</name>
</gene>
<feature type="domain" description="HTH araC/xylS-type" evidence="5">
    <location>
        <begin position="218"/>
        <end position="316"/>
    </location>
</feature>
<organism evidence="6 7">
    <name type="scientific">Bifidobacterium aerophilum</name>
    <dbReference type="NCBI Taxonomy" id="1798155"/>
    <lineage>
        <taxon>Bacteria</taxon>
        <taxon>Bacillati</taxon>
        <taxon>Actinomycetota</taxon>
        <taxon>Actinomycetes</taxon>
        <taxon>Bifidobacteriales</taxon>
        <taxon>Bifidobacteriaceae</taxon>
        <taxon>Bifidobacterium</taxon>
    </lineage>
</organism>
<dbReference type="Pfam" id="PF02311">
    <property type="entry name" value="AraC_binding"/>
    <property type="match status" value="1"/>
</dbReference>
<evidence type="ECO:0000256" key="1">
    <source>
        <dbReference type="ARBA" id="ARBA00023015"/>
    </source>
</evidence>
<dbReference type="InterPro" id="IPR018062">
    <property type="entry name" value="HTH_AraC-typ_CS"/>
</dbReference>
<dbReference type="PROSITE" id="PS00041">
    <property type="entry name" value="HTH_ARAC_FAMILY_1"/>
    <property type="match status" value="1"/>
</dbReference>
<dbReference type="PRINTS" id="PR00032">
    <property type="entry name" value="HTHARAC"/>
</dbReference>
<dbReference type="InterPro" id="IPR020449">
    <property type="entry name" value="Tscrpt_reg_AraC-type_HTH"/>
</dbReference>
<comment type="caution">
    <text evidence="6">The sequence shown here is derived from an EMBL/GenBank/DDBJ whole genome shotgun (WGS) entry which is preliminary data.</text>
</comment>
<dbReference type="SUPFAM" id="SSF46689">
    <property type="entry name" value="Homeodomain-like"/>
    <property type="match status" value="2"/>
</dbReference>
<dbReference type="SMART" id="SM00342">
    <property type="entry name" value="HTH_ARAC"/>
    <property type="match status" value="1"/>
</dbReference>
<dbReference type="EMBL" id="WHZW01000018">
    <property type="protein sequence ID" value="NEG90124.1"/>
    <property type="molecule type" value="Genomic_DNA"/>
</dbReference>
<keyword evidence="1" id="KW-0805">Transcription regulation</keyword>
<evidence type="ECO:0000256" key="2">
    <source>
        <dbReference type="ARBA" id="ARBA00023125"/>
    </source>
</evidence>
<keyword evidence="3" id="KW-0010">Activator</keyword>
<keyword evidence="2" id="KW-0238">DNA-binding</keyword>
<reference evidence="6 7" key="1">
    <citation type="submission" date="2019-10" db="EMBL/GenBank/DDBJ databases">
        <title>Bifidobacterium from non-human primates.</title>
        <authorList>
            <person name="Modesto M."/>
        </authorList>
    </citation>
    <scope>NUCLEOTIDE SEQUENCE [LARGE SCALE GENOMIC DNA]</scope>
    <source>
        <strain evidence="6 7">TRE17</strain>
    </source>
</reference>
<name>A0A6N9Z6Y7_9BIFI</name>
<dbReference type="SUPFAM" id="SSF51215">
    <property type="entry name" value="Regulatory protein AraC"/>
    <property type="match status" value="1"/>
</dbReference>
<dbReference type="Gene3D" id="1.10.10.60">
    <property type="entry name" value="Homeodomain-like"/>
    <property type="match status" value="2"/>
</dbReference>
<evidence type="ECO:0000259" key="5">
    <source>
        <dbReference type="PROSITE" id="PS01124"/>
    </source>
</evidence>
<dbReference type="InterPro" id="IPR003313">
    <property type="entry name" value="AraC-bd"/>
</dbReference>
<protein>
    <submittedName>
        <fullName evidence="6">Helix-turn-helix domain-containing protein</fullName>
    </submittedName>
</protein>
<sequence length="326" mass="36252">MCRRCRSGSTMVEKACPDDYDGYGLSIQPARPERKGRSMATIIGDMPSVGCTCRGVSQFVRMAGWSQPELVCEDFALVLVRRGILPVRVDDVDLRVGPGDLMLVPPQGRVCGTQYVTDPLEYFSVHFDLASWRRSSLGVNASRGDESDTHFALPLYGCDVATDRLTVMFNQLHDIHASHGEGAASPYCDCFIMAMLMELAYQAGRKGGGEQFDHVVLQRVNDWIKANAFDDISVADIAEQFNYSAGWLSTVYKQEFGVGIAAQIANIRIKRAEELLMSTSMSVAQVAQATGFNDAKYFMRVFKQHTGLTPTRYRTSFPLRHYRAGR</sequence>
<evidence type="ECO:0000256" key="3">
    <source>
        <dbReference type="ARBA" id="ARBA00023159"/>
    </source>
</evidence>
<dbReference type="InterPro" id="IPR018060">
    <property type="entry name" value="HTH_AraC"/>
</dbReference>
<evidence type="ECO:0000313" key="6">
    <source>
        <dbReference type="EMBL" id="NEG90124.1"/>
    </source>
</evidence>
<keyword evidence="4" id="KW-0804">Transcription</keyword>
<evidence type="ECO:0000313" key="7">
    <source>
        <dbReference type="Proteomes" id="UP000469194"/>
    </source>
</evidence>
<dbReference type="Proteomes" id="UP000469194">
    <property type="component" value="Unassembled WGS sequence"/>
</dbReference>
<dbReference type="InterPro" id="IPR037923">
    <property type="entry name" value="HTH-like"/>
</dbReference>
<dbReference type="AlphaFoldDB" id="A0A6N9Z6Y7"/>
<dbReference type="GO" id="GO:0043565">
    <property type="term" value="F:sequence-specific DNA binding"/>
    <property type="evidence" value="ECO:0007669"/>
    <property type="project" value="InterPro"/>
</dbReference>
<accession>A0A6N9Z6Y7</accession>
<dbReference type="GO" id="GO:0003700">
    <property type="term" value="F:DNA-binding transcription factor activity"/>
    <property type="evidence" value="ECO:0007669"/>
    <property type="project" value="InterPro"/>
</dbReference>
<dbReference type="InterPro" id="IPR009057">
    <property type="entry name" value="Homeodomain-like_sf"/>
</dbReference>
<dbReference type="InterPro" id="IPR050204">
    <property type="entry name" value="AraC_XylS_family_regulators"/>
</dbReference>
<keyword evidence="7" id="KW-1185">Reference proteome</keyword>
<dbReference type="Pfam" id="PF12833">
    <property type="entry name" value="HTH_18"/>
    <property type="match status" value="1"/>
</dbReference>
<dbReference type="PROSITE" id="PS01124">
    <property type="entry name" value="HTH_ARAC_FAMILY_2"/>
    <property type="match status" value="1"/>
</dbReference>